<dbReference type="RefSeq" id="WP_222419805.1">
    <property type="nucleotide sequence ID" value="NZ_JAAXEP010000010.1"/>
</dbReference>
<proteinExistence type="predicted"/>
<gene>
    <name evidence="1" type="ORF">HFO42_20285</name>
</gene>
<reference evidence="1" key="1">
    <citation type="submission" date="2020-04" db="EMBL/GenBank/DDBJ databases">
        <title>Global-level population genomics supports evidence of horizontal gene transfer on evolution of Rhizobia in Lentils.</title>
        <authorList>
            <person name="Gai Y."/>
            <person name="Cook D."/>
            <person name="Riely B."/>
        </authorList>
    </citation>
    <scope>NUCLEOTIDE SEQUENCE</scope>
    <source>
        <strain evidence="1">Derici101B</strain>
    </source>
</reference>
<dbReference type="EMBL" id="JAAXEP010000010">
    <property type="protein sequence ID" value="MBY5630430.1"/>
    <property type="molecule type" value="Genomic_DNA"/>
</dbReference>
<dbReference type="Proteomes" id="UP000825699">
    <property type="component" value="Unassembled WGS sequence"/>
</dbReference>
<evidence type="ECO:0000313" key="2">
    <source>
        <dbReference type="Proteomes" id="UP000825699"/>
    </source>
</evidence>
<sequence length="157" mass="17787">MSENIVYRYVYRKSLDRNEGTEMTQIMVNKLRANVCSQQLDIFPIFAEAVARVDEADAAGCEVTRDIGYATVDAILDAAVDIVPRDVENVLHRIGCAHQLLDTLYDRAYRGLEIDEVIKKLEGLLRGTAKGLADAYEIDMRATRLDFYLPQRSDQQN</sequence>
<protein>
    <submittedName>
        <fullName evidence="1">Uncharacterized protein</fullName>
    </submittedName>
</protein>
<comment type="caution">
    <text evidence="1">The sequence shown here is derived from an EMBL/GenBank/DDBJ whole genome shotgun (WGS) entry which is preliminary data.</text>
</comment>
<accession>A0AAJ1EFJ3</accession>
<organism evidence="1 2">
    <name type="scientific">Rhizobium leguminosarum</name>
    <dbReference type="NCBI Taxonomy" id="384"/>
    <lineage>
        <taxon>Bacteria</taxon>
        <taxon>Pseudomonadati</taxon>
        <taxon>Pseudomonadota</taxon>
        <taxon>Alphaproteobacteria</taxon>
        <taxon>Hyphomicrobiales</taxon>
        <taxon>Rhizobiaceae</taxon>
        <taxon>Rhizobium/Agrobacterium group</taxon>
        <taxon>Rhizobium</taxon>
    </lineage>
</organism>
<evidence type="ECO:0000313" key="1">
    <source>
        <dbReference type="EMBL" id="MBY5630430.1"/>
    </source>
</evidence>
<dbReference type="AlphaFoldDB" id="A0AAJ1EFJ3"/>
<name>A0AAJ1EFJ3_RHILE</name>